<keyword evidence="3" id="KW-0488">Methylation</keyword>
<feature type="region of interest" description="Disordered" evidence="8">
    <location>
        <begin position="48"/>
        <end position="90"/>
    </location>
</feature>
<name>A0A8T0APF3_SILME</name>
<dbReference type="Pfam" id="PF03020">
    <property type="entry name" value="LEM"/>
    <property type="match status" value="1"/>
</dbReference>
<keyword evidence="9" id="KW-0472">Membrane</keyword>
<dbReference type="PANTHER" id="PTHR12019:SF21">
    <property type="entry name" value="THYMOPOIETIN A"/>
    <property type="match status" value="1"/>
</dbReference>
<evidence type="ECO:0000256" key="1">
    <source>
        <dbReference type="ARBA" id="ARBA00004123"/>
    </source>
</evidence>
<dbReference type="CDD" id="cd12940">
    <property type="entry name" value="LEM_LAP2_LEMD1"/>
    <property type="match status" value="1"/>
</dbReference>
<keyword evidence="6" id="KW-0238">DNA-binding</keyword>
<comment type="caution">
    <text evidence="12">The sequence shown here is derived from an EMBL/GenBank/DDBJ whole genome shotgun (WGS) entry which is preliminary data.</text>
</comment>
<keyword evidence="9" id="KW-0812">Transmembrane</keyword>
<evidence type="ECO:0000256" key="6">
    <source>
        <dbReference type="ARBA" id="ARBA00023125"/>
    </source>
</evidence>
<sequence length="623" mass="68664">MAEFLSDPSVLTKDKLKSALVANNVALPNGDQRKGVYVELYLKNLTSQNKKSGSGEAFSSDEEPPAPAASITARSGRKATKKTDRVRPEEIDVTELTNEDLKDQLLKYGVNAGPIVASTRKVYEKKLQKLLDQGPPQTTVISVAETVSTHNSRNGNVDSDQYSDKEEETSATVQEPELELELEPVPVVERPLRSRGKTPVTTRTRSSQNKKEEDDESEEEDFQVVNVERKSRRSCRHLDHAVPDPVSISEMLPVPREREKLSALPIDPEPLLADKLPVFPESPELCMASAHTSLDDHEKAFPSAKFSKKPCLPVKSVEPHHKQSPSWQRDKKFSARASALPKASGEEILLNTALLEERKYVSPHSRTKQPSSPCLASAHPSSDLIHMMCRLSPSRSKDSPCSLNLRDSPRRLTHDLPITESSSDLKEQSGGSAAVQSRIDGFFCPVTPIRGQDGSLRDQTPGDWIEKLSAVEQTPKTAEKDVLKELFPNEVLNTPTGISATCRRPIKGAASRPYSDTLQEGLRPRLTEHRYTSSSFTETRSVPHVRAVSAVPRVSAVPLSVSKPTVPLSVQTKARRRLPVWVQLLLLVAVSGFLLFVYQAMESNQLNPFGQPGDSGVVGKARK</sequence>
<dbReference type="Gene3D" id="1.10.720.40">
    <property type="match status" value="2"/>
</dbReference>
<dbReference type="Pfam" id="PF08198">
    <property type="entry name" value="Thymopoietin"/>
    <property type="match status" value="1"/>
</dbReference>
<dbReference type="InterPro" id="IPR003887">
    <property type="entry name" value="LEM_dom"/>
</dbReference>
<evidence type="ECO:0000259" key="11">
    <source>
        <dbReference type="PROSITE" id="PS50955"/>
    </source>
</evidence>
<dbReference type="SMART" id="SM00540">
    <property type="entry name" value="LEM"/>
    <property type="match status" value="1"/>
</dbReference>
<dbReference type="CDD" id="cd12935">
    <property type="entry name" value="LEM_like"/>
    <property type="match status" value="1"/>
</dbReference>
<dbReference type="GO" id="GO:0005635">
    <property type="term" value="C:nuclear envelope"/>
    <property type="evidence" value="ECO:0007669"/>
    <property type="project" value="UniProtKB-ARBA"/>
</dbReference>
<feature type="region of interest" description="Disordered" evidence="8">
    <location>
        <begin position="393"/>
        <end position="431"/>
    </location>
</feature>
<dbReference type="PROSITE" id="PS50954">
    <property type="entry name" value="LEM"/>
    <property type="match status" value="1"/>
</dbReference>
<dbReference type="InterPro" id="IPR051656">
    <property type="entry name" value="LEM_domain"/>
</dbReference>
<evidence type="ECO:0000259" key="10">
    <source>
        <dbReference type="PROSITE" id="PS50954"/>
    </source>
</evidence>
<organism evidence="12 13">
    <name type="scientific">Silurus meridionalis</name>
    <name type="common">Southern catfish</name>
    <name type="synonym">Silurus soldatovi meridionalis</name>
    <dbReference type="NCBI Taxonomy" id="175797"/>
    <lineage>
        <taxon>Eukaryota</taxon>
        <taxon>Metazoa</taxon>
        <taxon>Chordata</taxon>
        <taxon>Craniata</taxon>
        <taxon>Vertebrata</taxon>
        <taxon>Euteleostomi</taxon>
        <taxon>Actinopterygii</taxon>
        <taxon>Neopterygii</taxon>
        <taxon>Teleostei</taxon>
        <taxon>Ostariophysi</taxon>
        <taxon>Siluriformes</taxon>
        <taxon>Siluridae</taxon>
        <taxon>Silurus</taxon>
    </lineage>
</organism>
<feature type="region of interest" description="Disordered" evidence="8">
    <location>
        <begin position="146"/>
        <end position="224"/>
    </location>
</feature>
<evidence type="ECO:0000256" key="4">
    <source>
        <dbReference type="ARBA" id="ARBA00022553"/>
    </source>
</evidence>
<evidence type="ECO:0000313" key="13">
    <source>
        <dbReference type="Proteomes" id="UP000606274"/>
    </source>
</evidence>
<keyword evidence="5" id="KW-0007">Acetylation</keyword>
<comment type="similarity">
    <text evidence="2">Belongs to the LEM family.</text>
</comment>
<dbReference type="FunFam" id="1.10.720.40:FF:000001">
    <property type="entry name" value="LEM domain containing 2, isoform CRA_a"/>
    <property type="match status" value="1"/>
</dbReference>
<keyword evidence="4" id="KW-0597">Phosphoprotein</keyword>
<dbReference type="GO" id="GO:0003677">
    <property type="term" value="F:DNA binding"/>
    <property type="evidence" value="ECO:0007669"/>
    <property type="project" value="UniProtKB-KW"/>
</dbReference>
<feature type="domain" description="LEM" evidence="10">
    <location>
        <begin position="90"/>
        <end position="134"/>
    </location>
</feature>
<accession>A0A8T0APF3</accession>
<keyword evidence="7" id="KW-0539">Nucleus</keyword>
<evidence type="ECO:0000256" key="8">
    <source>
        <dbReference type="SAM" id="MobiDB-lite"/>
    </source>
</evidence>
<dbReference type="AlphaFoldDB" id="A0A8T0APF3"/>
<dbReference type="OrthoDB" id="10072362at2759"/>
<evidence type="ECO:0000313" key="12">
    <source>
        <dbReference type="EMBL" id="KAF7693853.1"/>
    </source>
</evidence>
<comment type="subcellular location">
    <subcellularLocation>
        <location evidence="1">Nucleus</location>
    </subcellularLocation>
</comment>
<gene>
    <name evidence="12" type="ORF">HF521_007606</name>
</gene>
<dbReference type="Proteomes" id="UP000606274">
    <property type="component" value="Unassembled WGS sequence"/>
</dbReference>
<dbReference type="EMBL" id="JABFDY010000018">
    <property type="protein sequence ID" value="KAF7693853.1"/>
    <property type="molecule type" value="Genomic_DNA"/>
</dbReference>
<proteinExistence type="inferred from homology"/>
<reference evidence="12" key="1">
    <citation type="submission" date="2020-08" db="EMBL/GenBank/DDBJ databases">
        <title>Chromosome-level assembly of Southern catfish (Silurus meridionalis) provides insights into visual adaptation to the nocturnal and benthic lifestyles.</title>
        <authorList>
            <person name="Zhang Y."/>
            <person name="Wang D."/>
            <person name="Peng Z."/>
        </authorList>
    </citation>
    <scope>NUCLEOTIDE SEQUENCE</scope>
    <source>
        <strain evidence="12">SWU-2019-XX</strain>
        <tissue evidence="12">Muscle</tissue>
    </source>
</reference>
<evidence type="ECO:0000256" key="5">
    <source>
        <dbReference type="ARBA" id="ARBA00022990"/>
    </source>
</evidence>
<dbReference type="PANTHER" id="PTHR12019">
    <property type="entry name" value="LAMINA-ASSOCIATED POLYPEPTIDE THYMOPOIETIN"/>
    <property type="match status" value="1"/>
</dbReference>
<evidence type="ECO:0000256" key="7">
    <source>
        <dbReference type="ARBA" id="ARBA00023242"/>
    </source>
</evidence>
<feature type="transmembrane region" description="Helical" evidence="9">
    <location>
        <begin position="578"/>
        <end position="598"/>
    </location>
</feature>
<dbReference type="SUPFAM" id="SSF63451">
    <property type="entry name" value="LEM domain"/>
    <property type="match status" value="2"/>
</dbReference>
<evidence type="ECO:0000256" key="2">
    <source>
        <dbReference type="ARBA" id="ARBA00007744"/>
    </source>
</evidence>
<dbReference type="FunFam" id="1.10.720.40:FF:000002">
    <property type="entry name" value="Thymopoietin isoform alpha"/>
    <property type="match status" value="1"/>
</dbReference>
<evidence type="ECO:0008006" key="14">
    <source>
        <dbReference type="Google" id="ProtNLM"/>
    </source>
</evidence>
<protein>
    <recommendedName>
        <fullName evidence="14">Thymopoietin</fullName>
    </recommendedName>
</protein>
<dbReference type="InterPro" id="IPR013146">
    <property type="entry name" value="LEM-like_dom"/>
</dbReference>
<feature type="domain" description="LEM-like" evidence="11">
    <location>
        <begin position="5"/>
        <end position="48"/>
    </location>
</feature>
<feature type="compositionally biased region" description="Acidic residues" evidence="8">
    <location>
        <begin position="213"/>
        <end position="222"/>
    </location>
</feature>
<feature type="compositionally biased region" description="Basic and acidic residues" evidence="8">
    <location>
        <begin position="81"/>
        <end position="90"/>
    </location>
</feature>
<dbReference type="SMART" id="SM01261">
    <property type="entry name" value="Thymopoietin"/>
    <property type="match status" value="1"/>
</dbReference>
<dbReference type="InterPro" id="IPR011015">
    <property type="entry name" value="LEM/LEM-like_dom_sf"/>
</dbReference>
<dbReference type="PROSITE" id="PS50955">
    <property type="entry name" value="LEM_LIKE"/>
    <property type="match status" value="1"/>
</dbReference>
<evidence type="ECO:0000256" key="3">
    <source>
        <dbReference type="ARBA" id="ARBA00022481"/>
    </source>
</evidence>
<evidence type="ECO:0000256" key="9">
    <source>
        <dbReference type="SAM" id="Phobius"/>
    </source>
</evidence>
<keyword evidence="13" id="KW-1185">Reference proteome</keyword>
<feature type="compositionally biased region" description="Polar residues" evidence="8">
    <location>
        <begin position="146"/>
        <end position="160"/>
    </location>
</feature>
<keyword evidence="9" id="KW-1133">Transmembrane helix</keyword>